<name>A0ABD6EH33_9BILA</name>
<dbReference type="InterPro" id="IPR027165">
    <property type="entry name" value="CND3"/>
</dbReference>
<dbReference type="PANTHER" id="PTHR14418">
    <property type="entry name" value="CONDENSIN COMPLEX SUBUNIT 3-RELATED"/>
    <property type="match status" value="1"/>
</dbReference>
<evidence type="ECO:0000313" key="1">
    <source>
        <dbReference type="EMBL" id="MFH4979295.1"/>
    </source>
</evidence>
<dbReference type="Proteomes" id="UP001608902">
    <property type="component" value="Unassembled WGS sequence"/>
</dbReference>
<dbReference type="Gene3D" id="1.25.10.10">
    <property type="entry name" value="Leucine-rich Repeat Variant"/>
    <property type="match status" value="1"/>
</dbReference>
<dbReference type="AlphaFoldDB" id="A0ABD6EH33"/>
<dbReference type="EMBL" id="JBGFUD010004030">
    <property type="protein sequence ID" value="MFH4979295.1"/>
    <property type="molecule type" value="Genomic_DNA"/>
</dbReference>
<accession>A0ABD6EH33</accession>
<reference evidence="1 2" key="1">
    <citation type="submission" date="2024-08" db="EMBL/GenBank/DDBJ databases">
        <title>Gnathostoma spinigerum genome.</title>
        <authorList>
            <person name="Gonzalez-Bertolin B."/>
            <person name="Monzon S."/>
            <person name="Zaballos A."/>
            <person name="Jimenez P."/>
            <person name="Dekumyoy P."/>
            <person name="Varona S."/>
            <person name="Cuesta I."/>
            <person name="Sumanam S."/>
            <person name="Adisakwattana P."/>
            <person name="Gasser R.B."/>
            <person name="Hernandez-Gonzalez A."/>
            <person name="Young N.D."/>
            <person name="Perteguer M.J."/>
        </authorList>
    </citation>
    <scope>NUCLEOTIDE SEQUENCE [LARGE SCALE GENOMIC DNA]</scope>
    <source>
        <strain evidence="1">AL3</strain>
        <tissue evidence="1">Liver</tissue>
    </source>
</reference>
<sequence length="465" mass="53455">MLVGGRKRKAESETEVKGGPVPECRGVVKEGVLEAFRDAFKSGNQIELSRSSRSLRELYASTVLRTESVEYFFTCLRHPMELMCSRLTEKENRLQCLKMVVNFASVMFQNDIHEPLEFIVQFCEEINAMISVSARFFACALARYIFQIQKTGADVSADEKMKSSFAFEPYNLRLYWMILKRRFDTNILVRSEVLKAASVVQTDKILDSCDCSPKKLLFDHLRDNAWECRLIALKALTISSSKDIDIIVQVALGDSNVRVRRAAFGRLARDVHYKSLYVAQRMEILQSILGSRDHSIKISALEEVLGEWLRAAGSDDNVQSDKNIKMECNYLLAPFMLIRVLEPFHEEETSHDVVIASLRYCRKYLKLDNAPVDEFIKKIIDCGAEFIISARNYKIVLSHSWGALDQANSVFFWRCLLDYCTAECRSESDITNCRHRLVPTLHTFTGFVTQFVHTLFYDNISYFIF</sequence>
<proteinExistence type="predicted"/>
<comment type="caution">
    <text evidence="1">The sequence shown here is derived from an EMBL/GenBank/DDBJ whole genome shotgun (WGS) entry which is preliminary data.</text>
</comment>
<dbReference type="PANTHER" id="PTHR14418:SF5">
    <property type="entry name" value="CONDENSIN COMPLEX SUBUNIT 3"/>
    <property type="match status" value="1"/>
</dbReference>
<evidence type="ECO:0000313" key="2">
    <source>
        <dbReference type="Proteomes" id="UP001608902"/>
    </source>
</evidence>
<gene>
    <name evidence="1" type="ORF">AB6A40_006004</name>
</gene>
<dbReference type="InterPro" id="IPR011989">
    <property type="entry name" value="ARM-like"/>
</dbReference>
<organism evidence="1 2">
    <name type="scientific">Gnathostoma spinigerum</name>
    <dbReference type="NCBI Taxonomy" id="75299"/>
    <lineage>
        <taxon>Eukaryota</taxon>
        <taxon>Metazoa</taxon>
        <taxon>Ecdysozoa</taxon>
        <taxon>Nematoda</taxon>
        <taxon>Chromadorea</taxon>
        <taxon>Rhabditida</taxon>
        <taxon>Spirurina</taxon>
        <taxon>Gnathostomatomorpha</taxon>
        <taxon>Gnathostomatoidea</taxon>
        <taxon>Gnathostomatidae</taxon>
        <taxon>Gnathostoma</taxon>
    </lineage>
</organism>
<dbReference type="InterPro" id="IPR016024">
    <property type="entry name" value="ARM-type_fold"/>
</dbReference>
<dbReference type="SUPFAM" id="SSF48371">
    <property type="entry name" value="ARM repeat"/>
    <property type="match status" value="1"/>
</dbReference>
<protein>
    <submittedName>
        <fullName evidence="1">Uncharacterized protein</fullName>
    </submittedName>
</protein>
<keyword evidence="2" id="KW-1185">Reference proteome</keyword>